<protein>
    <submittedName>
        <fullName evidence="1">Long-chain-fatty-acid--CoA ligase</fullName>
        <ecNumber evidence="1">6.2.1.3</ecNumber>
    </submittedName>
</protein>
<keyword evidence="1" id="KW-0436">Ligase</keyword>
<evidence type="ECO:0000313" key="2">
    <source>
        <dbReference type="Proteomes" id="UP000373449"/>
    </source>
</evidence>
<gene>
    <name evidence="1" type="primary">fadD_3</name>
    <name evidence="1" type="ORF">NCTC12282_04573</name>
</gene>
<dbReference type="EMBL" id="CAADJA010000002">
    <property type="protein sequence ID" value="VFS50565.1"/>
    <property type="molecule type" value="Genomic_DNA"/>
</dbReference>
<sequence>MDKVWLSRYPKDVPTEIDPERYPSLADMFENSAKRFADQPAYINQGKVMTFRRLEKRSRAFASYLQNTLGLKKVTESR</sequence>
<proteinExistence type="predicted"/>
<dbReference type="GO" id="GO:0004467">
    <property type="term" value="F:long-chain fatty acid-CoA ligase activity"/>
    <property type="evidence" value="ECO:0007669"/>
    <property type="project" value="UniProtKB-EC"/>
</dbReference>
<dbReference type="EC" id="6.2.1.3" evidence="1"/>
<organism evidence="1 2">
    <name type="scientific">Budvicia aquatica</name>
    <dbReference type="NCBI Taxonomy" id="82979"/>
    <lineage>
        <taxon>Bacteria</taxon>
        <taxon>Pseudomonadati</taxon>
        <taxon>Pseudomonadota</taxon>
        <taxon>Gammaproteobacteria</taxon>
        <taxon>Enterobacterales</taxon>
        <taxon>Budviciaceae</taxon>
        <taxon>Budvicia</taxon>
    </lineage>
</organism>
<dbReference type="AlphaFoldDB" id="A0A484ZQK1"/>
<evidence type="ECO:0000313" key="1">
    <source>
        <dbReference type="EMBL" id="VFS50565.1"/>
    </source>
</evidence>
<dbReference type="Gene3D" id="3.40.50.12780">
    <property type="entry name" value="N-terminal domain of ligase-like"/>
    <property type="match status" value="1"/>
</dbReference>
<dbReference type="InterPro" id="IPR042099">
    <property type="entry name" value="ANL_N_sf"/>
</dbReference>
<dbReference type="Proteomes" id="UP000373449">
    <property type="component" value="Unassembled WGS sequence"/>
</dbReference>
<reference evidence="1 2" key="1">
    <citation type="submission" date="2019-03" db="EMBL/GenBank/DDBJ databases">
        <authorList>
            <consortium name="Pathogen Informatics"/>
        </authorList>
    </citation>
    <scope>NUCLEOTIDE SEQUENCE [LARGE SCALE GENOMIC DNA]</scope>
    <source>
        <strain evidence="1 2">NCTC12282</strain>
    </source>
</reference>
<dbReference type="SUPFAM" id="SSF56801">
    <property type="entry name" value="Acetyl-CoA synthetase-like"/>
    <property type="match status" value="1"/>
</dbReference>
<name>A0A484ZQK1_9GAMM</name>
<accession>A0A484ZQK1</accession>